<dbReference type="PANTHER" id="PTHR32046:SF11">
    <property type="entry name" value="IMMUNE-ASSOCIATED NUCLEOTIDE-BINDING PROTEIN 10-LIKE"/>
    <property type="match status" value="1"/>
</dbReference>
<dbReference type="PROSITE" id="PS00675">
    <property type="entry name" value="SIGMA54_INTERACT_1"/>
    <property type="match status" value="1"/>
</dbReference>
<gene>
    <name evidence="2" type="ORF">TIS948_LOCUS6955</name>
    <name evidence="3" type="ORF">UJA718_LOCUS9980</name>
</gene>
<name>A0A817NBN4_9BILA</name>
<dbReference type="AlphaFoldDB" id="A0A817NBN4"/>
<evidence type="ECO:0000313" key="5">
    <source>
        <dbReference type="Proteomes" id="UP000663873"/>
    </source>
</evidence>
<dbReference type="OrthoDB" id="10037550at2759"/>
<proteinExistence type="predicted"/>
<dbReference type="InterPro" id="IPR027417">
    <property type="entry name" value="P-loop_NTPase"/>
</dbReference>
<dbReference type="Gene3D" id="3.40.50.300">
    <property type="entry name" value="P-loop containing nucleotide triphosphate hydrolases"/>
    <property type="match status" value="1"/>
</dbReference>
<reference evidence="2" key="1">
    <citation type="submission" date="2021-02" db="EMBL/GenBank/DDBJ databases">
        <authorList>
            <person name="Nowell W R."/>
        </authorList>
    </citation>
    <scope>NUCLEOTIDE SEQUENCE</scope>
</reference>
<dbReference type="Proteomes" id="UP000663873">
    <property type="component" value="Unassembled WGS sequence"/>
</dbReference>
<keyword evidence="5" id="KW-1185">Reference proteome</keyword>
<feature type="region of interest" description="Disordered" evidence="1">
    <location>
        <begin position="385"/>
        <end position="419"/>
    </location>
</feature>
<organism evidence="2 4">
    <name type="scientific">Rotaria socialis</name>
    <dbReference type="NCBI Taxonomy" id="392032"/>
    <lineage>
        <taxon>Eukaryota</taxon>
        <taxon>Metazoa</taxon>
        <taxon>Spiralia</taxon>
        <taxon>Gnathifera</taxon>
        <taxon>Rotifera</taxon>
        <taxon>Eurotatoria</taxon>
        <taxon>Bdelloidea</taxon>
        <taxon>Philodinida</taxon>
        <taxon>Philodinidae</taxon>
        <taxon>Rotaria</taxon>
    </lineage>
</organism>
<dbReference type="Proteomes" id="UP000663825">
    <property type="component" value="Unassembled WGS sequence"/>
</dbReference>
<accession>A0A817NBN4</accession>
<dbReference type="EMBL" id="CAJNXB010000813">
    <property type="protein sequence ID" value="CAF3101184.1"/>
    <property type="molecule type" value="Genomic_DNA"/>
</dbReference>
<dbReference type="SUPFAM" id="SSF52540">
    <property type="entry name" value="P-loop containing nucleoside triphosphate hydrolases"/>
    <property type="match status" value="1"/>
</dbReference>
<dbReference type="PANTHER" id="PTHR32046">
    <property type="entry name" value="G DOMAIN-CONTAINING PROTEIN"/>
    <property type="match status" value="1"/>
</dbReference>
<sequence>MATNNTNTTIKRRAIDSNGMIGPFYDIYRNRVLERSHAIERPPVKQILGEITCELIDGKTDGSRNILEWINIDDDLRLNILLNTAPRTGVAELAEYYHPMGEYTRFLHFLRPDREYGLSHNYEGFKSIVREVDATHIITSISLGIDVVVVLQLPVKGKIIQNIDVTLRKVRTRLNDPLNDSCFSQDDADALKSITEIKVYSNIPELVAMTSFLEVCQYIDKCKHQHNPFPPTEYTLQPIEQFTGNTDKSHGLYTPLSQRDSGKLEKYLIEMLNYYNKIKYLFEYCKNKGLHKNLQQSLADIEIEWRDLRQCYQNKMEELGKLIASIRAGHNNASEIGQALQHNDQTMFKQKLQEFSKKIKVLYDKMQPIHRTQKGHDTHAALFDAPEKQDDQELKSNLQVTPEKQPRSMNRFNNDNKLDGNQSQLIIEQNNKSNELALSSHSKTHASDSSTASTTAELINILLLGESGVGKSTFINAFVNYLTFGTLEKAQQGKPVVLIPVSFLLTTGDNFEERTVTFGDVDSLNNENFDHPGQSVTQHCKSYVFQLDNIRQKKICIIDTPGFGDTRGLDQDDVNMQHILEYINDLTHINAVCFLLKPNASRVHNFFKTCLAQLLNSLGSTSRQNIIFCFTNARSTFYSPGDAAPLLKSVLKGTGFDDIPFKKENTFCFDNESFRYLTALQNKITFSTDEHSEYKHSWLTSVKESSNFLNYVCTKLKVHTMRVEPQSTEKAQLQIKQMIRPMLEAIRNILRNCIIWDMSTTEKSIELKPIPLFRSTLVCYQCKRDVVRTGGFWMTIDAPHEIQKTCNQCRCAPDQRIEIDYELTYAYVARYSNSNRADEMARLERLLRASAQFTYFLINIARSSKDDPFFMGIVQMISEENDLCQSRNPNEFNLELVKRLRQHMSSYEEYVNSIKPNHDGVKLGNMYKSIQTIHEDPIVRVQMDAVKKTRHNIMKQYTCEFSNLSAS</sequence>
<comment type="caution">
    <text evidence="2">The sequence shown here is derived from an EMBL/GenBank/DDBJ whole genome shotgun (WGS) entry which is preliminary data.</text>
</comment>
<evidence type="ECO:0000313" key="2">
    <source>
        <dbReference type="EMBL" id="CAF3101184.1"/>
    </source>
</evidence>
<evidence type="ECO:0008006" key="6">
    <source>
        <dbReference type="Google" id="ProtNLM"/>
    </source>
</evidence>
<feature type="compositionally biased region" description="Polar residues" evidence="1">
    <location>
        <begin position="395"/>
        <end position="419"/>
    </location>
</feature>
<dbReference type="InterPro" id="IPR025662">
    <property type="entry name" value="Sigma_54_int_dom_ATP-bd_1"/>
</dbReference>
<protein>
    <recommendedName>
        <fullName evidence="6">G domain-containing protein</fullName>
    </recommendedName>
</protein>
<evidence type="ECO:0000313" key="3">
    <source>
        <dbReference type="EMBL" id="CAF4258121.1"/>
    </source>
</evidence>
<evidence type="ECO:0000256" key="1">
    <source>
        <dbReference type="SAM" id="MobiDB-lite"/>
    </source>
</evidence>
<feature type="compositionally biased region" description="Basic and acidic residues" evidence="1">
    <location>
        <begin position="385"/>
        <end position="394"/>
    </location>
</feature>
<evidence type="ECO:0000313" key="4">
    <source>
        <dbReference type="Proteomes" id="UP000663825"/>
    </source>
</evidence>
<dbReference type="EMBL" id="CAJOBP010001146">
    <property type="protein sequence ID" value="CAF4258121.1"/>
    <property type="molecule type" value="Genomic_DNA"/>
</dbReference>